<feature type="domain" description="Ubiquitin-like" evidence="1">
    <location>
        <begin position="1"/>
        <end position="76"/>
    </location>
</feature>
<organism evidence="2 4">
    <name type="scientific">Tritrichomonas musculus</name>
    <dbReference type="NCBI Taxonomy" id="1915356"/>
    <lineage>
        <taxon>Eukaryota</taxon>
        <taxon>Metamonada</taxon>
        <taxon>Parabasalia</taxon>
        <taxon>Tritrichomonadida</taxon>
        <taxon>Tritrichomonadidae</taxon>
        <taxon>Tritrichomonas</taxon>
    </lineage>
</organism>
<dbReference type="EMBL" id="JAPFFF010000258">
    <property type="protein sequence ID" value="KAK8834974.1"/>
    <property type="molecule type" value="Genomic_DNA"/>
</dbReference>
<dbReference type="SUPFAM" id="SSF54236">
    <property type="entry name" value="Ubiquitin-like"/>
    <property type="match status" value="1"/>
</dbReference>
<dbReference type="SUPFAM" id="SSF54001">
    <property type="entry name" value="Cysteine proteinases"/>
    <property type="match status" value="1"/>
</dbReference>
<accession>A0ABR2GM25</accession>
<keyword evidence="4" id="KW-1185">Reference proteome</keyword>
<dbReference type="Gene3D" id="3.10.20.90">
    <property type="entry name" value="Phosphatidylinositol 3-kinase Catalytic Subunit, Chain A, domain 1"/>
    <property type="match status" value="1"/>
</dbReference>
<dbReference type="InterPro" id="IPR038765">
    <property type="entry name" value="Papain-like_cys_pep_sf"/>
</dbReference>
<dbReference type="SMART" id="SM00213">
    <property type="entry name" value="UBQ"/>
    <property type="match status" value="1"/>
</dbReference>
<proteinExistence type="predicted"/>
<evidence type="ECO:0000313" key="4">
    <source>
        <dbReference type="Proteomes" id="UP001470230"/>
    </source>
</evidence>
<dbReference type="PROSITE" id="PS50053">
    <property type="entry name" value="UBIQUITIN_2"/>
    <property type="match status" value="1"/>
</dbReference>
<evidence type="ECO:0000313" key="2">
    <source>
        <dbReference type="EMBL" id="KAK8834974.1"/>
    </source>
</evidence>
<dbReference type="CDD" id="cd17039">
    <property type="entry name" value="Ubl_ubiquitin_like"/>
    <property type="match status" value="1"/>
</dbReference>
<comment type="caution">
    <text evidence="2">The sequence shown here is derived from an EMBL/GenBank/DDBJ whole genome shotgun (WGS) entry which is preliminary data.</text>
</comment>
<protein>
    <recommendedName>
        <fullName evidence="1">Ubiquitin-like domain-containing protein</fullName>
    </recommendedName>
</protein>
<dbReference type="InterPro" id="IPR000626">
    <property type="entry name" value="Ubiquitin-like_dom"/>
</dbReference>
<gene>
    <name evidence="3" type="ORF">M9Y10_018677</name>
    <name evidence="2" type="ORF">M9Y10_019982</name>
</gene>
<dbReference type="Pfam" id="PF00240">
    <property type="entry name" value="ubiquitin"/>
    <property type="match status" value="1"/>
</dbReference>
<dbReference type="InterPro" id="IPR029071">
    <property type="entry name" value="Ubiquitin-like_domsf"/>
</dbReference>
<evidence type="ECO:0000313" key="3">
    <source>
        <dbReference type="EMBL" id="KAK8849307.1"/>
    </source>
</evidence>
<name>A0ABR2GM25_9EUKA</name>
<dbReference type="Proteomes" id="UP001470230">
    <property type="component" value="Unassembled WGS sequence"/>
</dbReference>
<evidence type="ECO:0000259" key="1">
    <source>
        <dbReference type="PROSITE" id="PS50053"/>
    </source>
</evidence>
<sequence>MQILVNIGNKGIIVIDISRSRSVFELKKKIQQKTNINPHEYGLVYENSILDDSSTLKKYSIHNKSLITAFQTINGGVIQGIHPSAPIGNAYTIVESCLLPKGKLSKRFFPITSSTNAYFQRYSDCYAYAAASAYVNTAMRIYGLESIPSFDECYNLASYDKENGGDEIEAIQRIEAKKKLGIKCEKRKNVTIQEIMNLSVILSFSTSMQGWVNVSKGDLLTFPIGKSEDFHAVLVEGYDFDLDCLICKNSWGNYTSEPRFNFTPSAAHSYEFAVVYFTEQSIQGKIAKEYKPRMKKFIGELDNQEINCAWMNSEAAIYEMDYVCEYHPEKKGDLKYLGYKIDEWIEINLNRKKGQKFPDHYVYNMIKKNELKYLSEIVSNNDLFDRIEKEVEEPRNLIKVQYHKIHNIPLPFPEHKKTDFNLRPHLGGKIKRRITRNSNITTPYIYQDAPKHAYVAAYAYIDTIYRMYGPKYIPNFEKCLQIASYKGKSEGSARKAIELLEDHFNFGIQYYVTDDLTPSEAMTLSVIAKIKTCKEGLEKINEGKYVEHIEGETTFYSLVKGYDSRSNCFICKNSFNPFDGKPFFDYKCDSSQRNSFIVVYFTIDNIIGKTIKEYRPKMKKFIGILRFKPINCAWMDEKTAKYETGYVIKYYPEKRGKLKYLGYDIDEWIEIMQQSRRILRLERPPSCLII</sequence>
<dbReference type="EMBL" id="JAPFFF010000026">
    <property type="protein sequence ID" value="KAK8849307.1"/>
    <property type="molecule type" value="Genomic_DNA"/>
</dbReference>
<reference evidence="2 4" key="1">
    <citation type="submission" date="2024-04" db="EMBL/GenBank/DDBJ databases">
        <title>Tritrichomonas musculus Genome.</title>
        <authorList>
            <person name="Alves-Ferreira E."/>
            <person name="Grigg M."/>
            <person name="Lorenzi H."/>
            <person name="Galac M."/>
        </authorList>
    </citation>
    <scope>NUCLEOTIDE SEQUENCE [LARGE SCALE GENOMIC DNA]</scope>
    <source>
        <strain evidence="2 4">EAF2021</strain>
    </source>
</reference>